<comment type="caution">
    <text evidence="2">The sequence shown here is derived from an EMBL/GenBank/DDBJ whole genome shotgun (WGS) entry which is preliminary data.</text>
</comment>
<reference evidence="2" key="1">
    <citation type="journal article" date="2020" name="mSystems">
        <title>Genome- and Community-Level Interaction Insights into Carbon Utilization and Element Cycling Functions of Hydrothermarchaeota in Hydrothermal Sediment.</title>
        <authorList>
            <person name="Zhou Z."/>
            <person name="Liu Y."/>
            <person name="Xu W."/>
            <person name="Pan J."/>
            <person name="Luo Z.H."/>
            <person name="Li M."/>
        </authorList>
    </citation>
    <scope>NUCLEOTIDE SEQUENCE [LARGE SCALE GENOMIC DNA]</scope>
    <source>
        <strain evidence="2">SpSt-339</strain>
    </source>
</reference>
<dbReference type="Gene3D" id="3.40.50.2000">
    <property type="entry name" value="Glycogen Phosphorylase B"/>
    <property type="match status" value="2"/>
</dbReference>
<protein>
    <recommendedName>
        <fullName evidence="1">Glycosyltransferase subfamily 4-like N-terminal domain-containing protein</fullName>
    </recommendedName>
</protein>
<dbReference type="AlphaFoldDB" id="A0A7C2JYG7"/>
<proteinExistence type="predicted"/>
<dbReference type="EMBL" id="DSOK01000277">
    <property type="protein sequence ID" value="HEN15744.1"/>
    <property type="molecule type" value="Genomic_DNA"/>
</dbReference>
<dbReference type="InterPro" id="IPR028098">
    <property type="entry name" value="Glyco_trans_4-like_N"/>
</dbReference>
<dbReference type="Pfam" id="PF13579">
    <property type="entry name" value="Glyco_trans_4_4"/>
    <property type="match status" value="1"/>
</dbReference>
<organism evidence="2">
    <name type="scientific">Schlesneria paludicola</name>
    <dbReference type="NCBI Taxonomy" id="360056"/>
    <lineage>
        <taxon>Bacteria</taxon>
        <taxon>Pseudomonadati</taxon>
        <taxon>Planctomycetota</taxon>
        <taxon>Planctomycetia</taxon>
        <taxon>Planctomycetales</taxon>
        <taxon>Planctomycetaceae</taxon>
        <taxon>Schlesneria</taxon>
    </lineage>
</organism>
<evidence type="ECO:0000313" key="2">
    <source>
        <dbReference type="EMBL" id="HEN15744.1"/>
    </source>
</evidence>
<evidence type="ECO:0000259" key="1">
    <source>
        <dbReference type="Pfam" id="PF13579"/>
    </source>
</evidence>
<dbReference type="SUPFAM" id="SSF53756">
    <property type="entry name" value="UDP-Glycosyltransferase/glycogen phosphorylase"/>
    <property type="match status" value="1"/>
</dbReference>
<gene>
    <name evidence="2" type="ORF">ENQ76_09795</name>
</gene>
<sequence length="461" mass="50993">MTTSLFAPAPLTAPAARARRRLLLIAYSFPPVGGAGVQRPVKWVKYLHRAGWDVTVLTPANPSVPVRDESLIAEIPAETTLLRPRTWEPDYRVKQGLAGERPEARRRPSLTAFVRNRVKAAAKLCLQPDPQILWVPNAVRSASRHLARTPHDAIVCTAPPYSSFLIGEQLKRRFGLPLVLDYRDEWDLSSRYLEHAPRDGFSRFVQERMQRRVLAAADAVVATTQASTDQLSGRLRDLGRATPAHCIYNGFDAEDFSGATHAPPRDAGVFRLVYTGTLWNLTSIHPLVAAVESLGELHSAAVARLEIVCIGRKTPEQAACLDRLRHTGCRLSSRDYCNHDEVLSWMHSADALCLLLSDVPGAERVVPAKLFEYLAARRELLAIVPDGETAGLVERFFPWGRFAPTNILGIRNWLAERLEEGGPKPAAVTQHMIDEFSREQQTGLSLKILDDLVAAGPRGGV</sequence>
<accession>A0A7C2JYG7</accession>
<dbReference type="GO" id="GO:0016757">
    <property type="term" value="F:glycosyltransferase activity"/>
    <property type="evidence" value="ECO:0007669"/>
    <property type="project" value="UniProtKB-ARBA"/>
</dbReference>
<feature type="domain" description="Glycosyltransferase subfamily 4-like N-terminal" evidence="1">
    <location>
        <begin position="42"/>
        <end position="250"/>
    </location>
</feature>
<name>A0A7C2JYG7_9PLAN</name>